<feature type="chain" id="PRO_5002042330" evidence="1">
    <location>
        <begin position="20"/>
        <end position="59"/>
    </location>
</feature>
<dbReference type="AlphaFoldDB" id="A0A0A8Z9T9"/>
<dbReference type="EMBL" id="GBRH01264385">
    <property type="protein sequence ID" value="JAD33510.1"/>
    <property type="molecule type" value="Transcribed_RNA"/>
</dbReference>
<feature type="signal peptide" evidence="1">
    <location>
        <begin position="1"/>
        <end position="19"/>
    </location>
</feature>
<reference evidence="2" key="1">
    <citation type="submission" date="2014-09" db="EMBL/GenBank/DDBJ databases">
        <authorList>
            <person name="Magalhaes I.L.F."/>
            <person name="Oliveira U."/>
            <person name="Santos F.R."/>
            <person name="Vidigal T.H.D.A."/>
            <person name="Brescovit A.D."/>
            <person name="Santos A.J."/>
        </authorList>
    </citation>
    <scope>NUCLEOTIDE SEQUENCE</scope>
    <source>
        <tissue evidence="2">Shoot tissue taken approximately 20 cm above the soil surface</tissue>
    </source>
</reference>
<sequence length="59" mass="6448">MLREVLFLLCFLNLDLANGEGLAFGYDFASRNLSLGLIPSCVCKSGWTTVGLSFDQCKV</sequence>
<evidence type="ECO:0000313" key="2">
    <source>
        <dbReference type="EMBL" id="JAD33510.1"/>
    </source>
</evidence>
<keyword evidence="1" id="KW-0732">Signal</keyword>
<protein>
    <submittedName>
        <fullName evidence="2">Uncharacterized protein</fullName>
    </submittedName>
</protein>
<proteinExistence type="predicted"/>
<evidence type="ECO:0000256" key="1">
    <source>
        <dbReference type="SAM" id="SignalP"/>
    </source>
</evidence>
<accession>A0A0A8Z9T9</accession>
<name>A0A0A8Z9T9_ARUDO</name>
<reference evidence="2" key="2">
    <citation type="journal article" date="2015" name="Data Brief">
        <title>Shoot transcriptome of the giant reed, Arundo donax.</title>
        <authorList>
            <person name="Barrero R.A."/>
            <person name="Guerrero F.D."/>
            <person name="Moolhuijzen P."/>
            <person name="Goolsby J.A."/>
            <person name="Tidwell J."/>
            <person name="Bellgard S.E."/>
            <person name="Bellgard M.I."/>
        </authorList>
    </citation>
    <scope>NUCLEOTIDE SEQUENCE</scope>
    <source>
        <tissue evidence="2">Shoot tissue taken approximately 20 cm above the soil surface</tissue>
    </source>
</reference>
<organism evidence="2">
    <name type="scientific">Arundo donax</name>
    <name type="common">Giant reed</name>
    <name type="synonym">Donax arundinaceus</name>
    <dbReference type="NCBI Taxonomy" id="35708"/>
    <lineage>
        <taxon>Eukaryota</taxon>
        <taxon>Viridiplantae</taxon>
        <taxon>Streptophyta</taxon>
        <taxon>Embryophyta</taxon>
        <taxon>Tracheophyta</taxon>
        <taxon>Spermatophyta</taxon>
        <taxon>Magnoliopsida</taxon>
        <taxon>Liliopsida</taxon>
        <taxon>Poales</taxon>
        <taxon>Poaceae</taxon>
        <taxon>PACMAD clade</taxon>
        <taxon>Arundinoideae</taxon>
        <taxon>Arundineae</taxon>
        <taxon>Arundo</taxon>
    </lineage>
</organism>